<dbReference type="PROSITE" id="PS51257">
    <property type="entry name" value="PROKAR_LIPOPROTEIN"/>
    <property type="match status" value="1"/>
</dbReference>
<feature type="signal peptide" evidence="1">
    <location>
        <begin position="1"/>
        <end position="20"/>
    </location>
</feature>
<evidence type="ECO:0000256" key="1">
    <source>
        <dbReference type="SAM" id="SignalP"/>
    </source>
</evidence>
<sequence length="370" mass="42194">MKSKITLLFLLSLFIVSCSGDDDAKSKQFEFLEFEKDVVLPSLNSGDITFLAIDFDTNLGNWDLKLTDEDGTVLAAVLDRVEDTRIGFADKRIQRVAFKAAPKNEGVYTLVIKNKTTDQVYTDHFIVRSKTFNKINYQYVEDYTILFAHSSNEQEPTQDYIYFHNIKNTIQSSILTSGISGIRLEDVSTFKSYDLEYSINSNTKKVEFIISSGVPAGKYFLSVRYNNLIDTYFEKDIVVQEEKMPVISSINKAAFKGGETMVLKGSNFRYNFNLDLLPGSAYRYYKSRTALVFTDLYGTGEIELSAYESDASFKYMNAQATEVNYPIPVKTVDKFFFFVSDKEATYFEGTVALRTGPYISEPMKIRIDFK</sequence>
<protein>
    <recommendedName>
        <fullName evidence="4">DUF4625 domain-containing protein</fullName>
    </recommendedName>
</protein>
<dbReference type="EMBL" id="LVEN01000046">
    <property type="protein sequence ID" value="OCB69626.1"/>
    <property type="molecule type" value="Genomic_DNA"/>
</dbReference>
<reference evidence="3" key="1">
    <citation type="submission" date="2016-03" db="EMBL/GenBank/DDBJ databases">
        <title>Draft genome sequence of Paenibacillus glacialis DSM 22343.</title>
        <authorList>
            <person name="Shin S.-K."/>
            <person name="Yi H."/>
        </authorList>
    </citation>
    <scope>NUCLEOTIDE SEQUENCE [LARGE SCALE GENOMIC DNA]</scope>
    <source>
        <strain evidence="3">CCUG 60099</strain>
    </source>
</reference>
<accession>A0ABX2XD68</accession>
<evidence type="ECO:0000313" key="2">
    <source>
        <dbReference type="EMBL" id="OCB69626.1"/>
    </source>
</evidence>
<feature type="chain" id="PRO_5046994248" description="DUF4625 domain-containing protein" evidence="1">
    <location>
        <begin position="21"/>
        <end position="370"/>
    </location>
</feature>
<organism evidence="2 3">
    <name type="scientific">Flavobacterium piscis</name>
    <dbReference type="NCBI Taxonomy" id="1114874"/>
    <lineage>
        <taxon>Bacteria</taxon>
        <taxon>Pseudomonadati</taxon>
        <taxon>Bacteroidota</taxon>
        <taxon>Flavobacteriia</taxon>
        <taxon>Flavobacteriales</taxon>
        <taxon>Flavobacteriaceae</taxon>
        <taxon>Flavobacterium</taxon>
    </lineage>
</organism>
<dbReference type="Proteomes" id="UP000093343">
    <property type="component" value="Unassembled WGS sequence"/>
</dbReference>
<keyword evidence="1" id="KW-0732">Signal</keyword>
<evidence type="ECO:0008006" key="4">
    <source>
        <dbReference type="Google" id="ProtNLM"/>
    </source>
</evidence>
<proteinExistence type="predicted"/>
<comment type="caution">
    <text evidence="2">The sequence shown here is derived from an EMBL/GenBank/DDBJ whole genome shotgun (WGS) entry which is preliminary data.</text>
</comment>
<name>A0ABX2XD68_9FLAO</name>
<keyword evidence="3" id="KW-1185">Reference proteome</keyword>
<dbReference type="RefSeq" id="WP_065451893.1">
    <property type="nucleotide sequence ID" value="NZ_LVEN01000046.1"/>
</dbReference>
<evidence type="ECO:0000313" key="3">
    <source>
        <dbReference type="Proteomes" id="UP000093343"/>
    </source>
</evidence>
<gene>
    <name evidence="2" type="ORF">FLP_23400</name>
</gene>